<keyword evidence="2" id="KW-1185">Reference proteome</keyword>
<accession>A0A078KZB4</accession>
<dbReference type="AlphaFoldDB" id="A0A078KZB4"/>
<name>A0A078KZB4_9GAMM</name>
<evidence type="ECO:0000313" key="2">
    <source>
        <dbReference type="Proteomes" id="UP000044071"/>
    </source>
</evidence>
<dbReference type="STRING" id="1034943.BN59_02576"/>
<sequence>MLRFFRILFVQPALKADLFMSSPFRHPERSEGSPGLAQCHIQEILRYAQDDGRGMTYYSYYECNLDGYNND</sequence>
<proteinExistence type="predicted"/>
<dbReference type="Proteomes" id="UP000044071">
    <property type="component" value="Unassembled WGS sequence"/>
</dbReference>
<gene>
    <name evidence="1" type="ORF">BN59_02576</name>
</gene>
<protein>
    <submittedName>
        <fullName evidence="1">Uncharacterized protein</fullName>
    </submittedName>
</protein>
<evidence type="ECO:0000313" key="1">
    <source>
        <dbReference type="EMBL" id="CDZ78266.1"/>
    </source>
</evidence>
<reference evidence="1 2" key="1">
    <citation type="submission" date="2014-06" db="EMBL/GenBank/DDBJ databases">
        <authorList>
            <person name="Urmite Genomes Urmite Genomes"/>
        </authorList>
    </citation>
    <scope>NUCLEOTIDE SEQUENCE [LARGE SCALE GENOMIC DNA]</scope>
</reference>
<organism evidence="1 2">
    <name type="scientific">Legionella massiliensis</name>
    <dbReference type="NCBI Taxonomy" id="1034943"/>
    <lineage>
        <taxon>Bacteria</taxon>
        <taxon>Pseudomonadati</taxon>
        <taxon>Pseudomonadota</taxon>
        <taxon>Gammaproteobacteria</taxon>
        <taxon>Legionellales</taxon>
        <taxon>Legionellaceae</taxon>
        <taxon>Legionella</taxon>
    </lineage>
</organism>
<dbReference type="EMBL" id="CCSB01000003">
    <property type="protein sequence ID" value="CDZ78266.1"/>
    <property type="molecule type" value="Genomic_DNA"/>
</dbReference>